<keyword evidence="1" id="KW-1133">Transmembrane helix</keyword>
<gene>
    <name evidence="2" type="ORF">DNR46_34255</name>
</gene>
<dbReference type="RefSeq" id="WP_123170379.1">
    <property type="nucleotide sequence ID" value="NZ_QKOD01000020.1"/>
</dbReference>
<comment type="caution">
    <text evidence="2">The sequence shown here is derived from an EMBL/GenBank/DDBJ whole genome shotgun (WGS) entry which is preliminary data.</text>
</comment>
<dbReference type="Proteomes" id="UP000275436">
    <property type="component" value="Unassembled WGS sequence"/>
</dbReference>
<evidence type="ECO:0000256" key="1">
    <source>
        <dbReference type="SAM" id="Phobius"/>
    </source>
</evidence>
<dbReference type="AlphaFoldDB" id="A0A3M9X0P2"/>
<dbReference type="EMBL" id="QKOD01000020">
    <property type="protein sequence ID" value="RNJ41401.1"/>
    <property type="molecule type" value="Genomic_DNA"/>
</dbReference>
<reference evidence="2 3" key="1">
    <citation type="journal article" date="2018" name="Mol. Plant Microbe Interact.">
        <title>Taxonomically Different Co-Microsymbionts of a Relict Legume, Oxytropis popoviana, Have Complementary Sets of Symbiotic Genes and Together Increase the Efficiency of Plant Nodulation.</title>
        <authorList>
            <person name="Safronova V."/>
            <person name="Belimov A."/>
            <person name="Sazanova A."/>
            <person name="Chirak E."/>
            <person name="Verkhozina A."/>
            <person name="Kuznetsova I."/>
            <person name="Andronov E."/>
            <person name="Puhalsky J."/>
            <person name="Tikhonovich I."/>
        </authorList>
    </citation>
    <scope>NUCLEOTIDE SEQUENCE [LARGE SCALE GENOMIC DNA]</scope>
    <source>
        <strain evidence="2 3">Opo-235</strain>
    </source>
</reference>
<accession>A0A3M9X0P2</accession>
<feature type="transmembrane region" description="Helical" evidence="1">
    <location>
        <begin position="89"/>
        <end position="116"/>
    </location>
</feature>
<keyword evidence="1" id="KW-0812">Transmembrane</keyword>
<name>A0A3M9X0P2_9HYPH</name>
<evidence type="ECO:0000313" key="3">
    <source>
        <dbReference type="Proteomes" id="UP000275436"/>
    </source>
</evidence>
<evidence type="ECO:0000313" key="2">
    <source>
        <dbReference type="EMBL" id="RNJ41401.1"/>
    </source>
</evidence>
<proteinExistence type="predicted"/>
<organism evidence="2 3">
    <name type="scientific">Mesorhizobium japonicum</name>
    <dbReference type="NCBI Taxonomy" id="2066070"/>
    <lineage>
        <taxon>Bacteria</taxon>
        <taxon>Pseudomonadati</taxon>
        <taxon>Pseudomonadota</taxon>
        <taxon>Alphaproteobacteria</taxon>
        <taxon>Hyphomicrobiales</taxon>
        <taxon>Phyllobacteriaceae</taxon>
        <taxon>Mesorhizobium</taxon>
    </lineage>
</organism>
<protein>
    <submittedName>
        <fullName evidence="2">Uncharacterized protein</fullName>
    </submittedName>
</protein>
<keyword evidence="1" id="KW-0472">Membrane</keyword>
<sequence length="119" mass="13091">MGTRGAEIFAKPVTQDQLSGDPLLATHILDRILKAAENARTTAESEQSEAIEEYKIPSIGVAADKRDLLHYEIANPLIRVIVATYRNDLFPVLLLLAIYTLFAFGAALFVLLGWIVHTA</sequence>